<protein>
    <submittedName>
        <fullName evidence="2">Three-helix bundle dimerization domain-containing protein</fullName>
    </submittedName>
</protein>
<evidence type="ECO:0000313" key="2">
    <source>
        <dbReference type="EMBL" id="MFF0542380.1"/>
    </source>
</evidence>
<reference evidence="2 3" key="1">
    <citation type="submission" date="2024-10" db="EMBL/GenBank/DDBJ databases">
        <title>The Natural Products Discovery Center: Release of the First 8490 Sequenced Strains for Exploring Actinobacteria Biosynthetic Diversity.</title>
        <authorList>
            <person name="Kalkreuter E."/>
            <person name="Kautsar S.A."/>
            <person name="Yang D."/>
            <person name="Bader C.D."/>
            <person name="Teijaro C.N."/>
            <person name="Fluegel L."/>
            <person name="Davis C.M."/>
            <person name="Simpson J.R."/>
            <person name="Lauterbach L."/>
            <person name="Steele A.D."/>
            <person name="Gui C."/>
            <person name="Meng S."/>
            <person name="Li G."/>
            <person name="Viehrig K."/>
            <person name="Ye F."/>
            <person name="Su P."/>
            <person name="Kiefer A.F."/>
            <person name="Nichols A."/>
            <person name="Cepeda A.J."/>
            <person name="Yan W."/>
            <person name="Fan B."/>
            <person name="Jiang Y."/>
            <person name="Adhikari A."/>
            <person name="Zheng C.-J."/>
            <person name="Schuster L."/>
            <person name="Cowan T.M."/>
            <person name="Smanski M.J."/>
            <person name="Chevrette M.G."/>
            <person name="De Carvalho L.P.S."/>
            <person name="Shen B."/>
        </authorList>
    </citation>
    <scope>NUCLEOTIDE SEQUENCE [LARGE SCALE GENOMIC DNA]</scope>
    <source>
        <strain evidence="2 3">NPDC004045</strain>
    </source>
</reference>
<comment type="caution">
    <text evidence="2">The sequence shown here is derived from an EMBL/GenBank/DDBJ whole genome shotgun (WGS) entry which is preliminary data.</text>
</comment>
<dbReference type="Gene3D" id="1.10.8.1060">
    <property type="entry name" value="Corynebacterium glutamicum thioredoxin-dependent arsenate reductase, N-terminal domain"/>
    <property type="match status" value="1"/>
</dbReference>
<proteinExistence type="predicted"/>
<feature type="compositionally biased region" description="Low complexity" evidence="1">
    <location>
        <begin position="67"/>
        <end position="80"/>
    </location>
</feature>
<accession>A0ABW6PJ01</accession>
<dbReference type="Proteomes" id="UP001601444">
    <property type="component" value="Unassembled WGS sequence"/>
</dbReference>
<keyword evidence="3" id="KW-1185">Reference proteome</keyword>
<name>A0ABW6PJ01_9NOCA</name>
<gene>
    <name evidence="2" type="ORF">ACFYTF_06035</name>
</gene>
<evidence type="ECO:0000313" key="3">
    <source>
        <dbReference type="Proteomes" id="UP001601444"/>
    </source>
</evidence>
<sequence>MSVDTHEDRQLGEVVERLAARYPTVAQAEIAAIVAEVHEHFARVHIREHVPLLVEHQVREELGSPTAGIPPIGGEPEPAG</sequence>
<organism evidence="2 3">
    <name type="scientific">Nocardia thailandica</name>
    <dbReference type="NCBI Taxonomy" id="257275"/>
    <lineage>
        <taxon>Bacteria</taxon>
        <taxon>Bacillati</taxon>
        <taxon>Actinomycetota</taxon>
        <taxon>Actinomycetes</taxon>
        <taxon>Mycobacteriales</taxon>
        <taxon>Nocardiaceae</taxon>
        <taxon>Nocardia</taxon>
    </lineage>
</organism>
<dbReference type="RefSeq" id="WP_387699303.1">
    <property type="nucleotide sequence ID" value="NZ_JBIAMX010000002.1"/>
</dbReference>
<evidence type="ECO:0000256" key="1">
    <source>
        <dbReference type="SAM" id="MobiDB-lite"/>
    </source>
</evidence>
<dbReference type="EMBL" id="JBIAMX010000002">
    <property type="protein sequence ID" value="MFF0542380.1"/>
    <property type="molecule type" value="Genomic_DNA"/>
</dbReference>
<feature type="region of interest" description="Disordered" evidence="1">
    <location>
        <begin position="61"/>
        <end position="80"/>
    </location>
</feature>
<dbReference type="NCBIfam" id="NF046112">
    <property type="entry name" value="MSMEG_6209_Nter"/>
    <property type="match status" value="1"/>
</dbReference>